<reference evidence="1" key="1">
    <citation type="submission" date="2017-07" db="EMBL/GenBank/DDBJ databases">
        <title>Taro Niue Genome Assembly and Annotation.</title>
        <authorList>
            <person name="Atibalentja N."/>
            <person name="Keating K."/>
            <person name="Fields C.J."/>
        </authorList>
    </citation>
    <scope>NUCLEOTIDE SEQUENCE</scope>
    <source>
        <strain evidence="1">Niue_2</strain>
        <tissue evidence="1">Leaf</tissue>
    </source>
</reference>
<dbReference type="GO" id="GO:0009909">
    <property type="term" value="P:regulation of flower development"/>
    <property type="evidence" value="ECO:0007669"/>
    <property type="project" value="InterPro"/>
</dbReference>
<dbReference type="PANTHER" id="PTHR31319:SF77">
    <property type="entry name" value="ZINC FINGER PROTEIN CONSTANS-LIKE 4"/>
    <property type="match status" value="1"/>
</dbReference>
<dbReference type="AlphaFoldDB" id="A0A843VCY6"/>
<comment type="caution">
    <text evidence="1">The sequence shown here is derived from an EMBL/GenBank/DDBJ whole genome shotgun (WGS) entry which is preliminary data.</text>
</comment>
<proteinExistence type="predicted"/>
<accession>A0A843VCY6</accession>
<dbReference type="OrthoDB" id="153872at2759"/>
<gene>
    <name evidence="1" type="ORF">Taro_027042</name>
</gene>
<dbReference type="GO" id="GO:0003700">
    <property type="term" value="F:DNA-binding transcription factor activity"/>
    <property type="evidence" value="ECO:0007669"/>
    <property type="project" value="TreeGrafter"/>
</dbReference>
<dbReference type="InterPro" id="IPR045281">
    <property type="entry name" value="CONSTANS-like"/>
</dbReference>
<evidence type="ECO:0000313" key="1">
    <source>
        <dbReference type="EMBL" id="MQL94391.1"/>
    </source>
</evidence>
<protein>
    <submittedName>
        <fullName evidence="1">Uncharacterized protein</fullName>
    </submittedName>
</protein>
<keyword evidence="2" id="KW-1185">Reference proteome</keyword>
<dbReference type="Proteomes" id="UP000652761">
    <property type="component" value="Unassembled WGS sequence"/>
</dbReference>
<dbReference type="GO" id="GO:0005634">
    <property type="term" value="C:nucleus"/>
    <property type="evidence" value="ECO:0007669"/>
    <property type="project" value="TreeGrafter"/>
</dbReference>
<feature type="non-terminal residue" evidence="1">
    <location>
        <position position="1"/>
    </location>
</feature>
<dbReference type="EMBL" id="NMUH01001667">
    <property type="protein sequence ID" value="MQL94391.1"/>
    <property type="molecule type" value="Genomic_DNA"/>
</dbReference>
<name>A0A843VCY6_COLES</name>
<evidence type="ECO:0000313" key="2">
    <source>
        <dbReference type="Proteomes" id="UP000652761"/>
    </source>
</evidence>
<sequence length="112" mass="12329">MCKFYEQALTVVTCKAGAAAPCVTYDADIHSANLLARHHEREPVIPFYEPPSGSSSRARSSPIVSDMGAVADVTNPYIRRALSSFSPPTLAAPVGMECEVRVMRYREKRKNQ</sequence>
<dbReference type="PANTHER" id="PTHR31319">
    <property type="entry name" value="ZINC FINGER PROTEIN CONSTANS-LIKE 4"/>
    <property type="match status" value="1"/>
</dbReference>
<organism evidence="1 2">
    <name type="scientific">Colocasia esculenta</name>
    <name type="common">Wild taro</name>
    <name type="synonym">Arum esculentum</name>
    <dbReference type="NCBI Taxonomy" id="4460"/>
    <lineage>
        <taxon>Eukaryota</taxon>
        <taxon>Viridiplantae</taxon>
        <taxon>Streptophyta</taxon>
        <taxon>Embryophyta</taxon>
        <taxon>Tracheophyta</taxon>
        <taxon>Spermatophyta</taxon>
        <taxon>Magnoliopsida</taxon>
        <taxon>Liliopsida</taxon>
        <taxon>Araceae</taxon>
        <taxon>Aroideae</taxon>
        <taxon>Colocasieae</taxon>
        <taxon>Colocasia</taxon>
    </lineage>
</organism>